<evidence type="ECO:0000313" key="1">
    <source>
        <dbReference type="EMBL" id="RZC68192.1"/>
    </source>
</evidence>
<sequence>MENRKLGLGFFEFGCWLIGLILRQGSTKGEGKTYETCISRILGHFREDLEITITGMR</sequence>
<dbReference type="Gramene" id="RZC68192">
    <property type="protein sequence ID" value="RZC68192"/>
    <property type="gene ID" value="C5167_031449"/>
</dbReference>
<dbReference type="Proteomes" id="UP000316621">
    <property type="component" value="Chromosome 7"/>
</dbReference>
<proteinExistence type="predicted"/>
<name>A0A4Y7K784_PAPSO</name>
<accession>A0A4Y7K784</accession>
<dbReference type="AlphaFoldDB" id="A0A4Y7K784"/>
<keyword evidence="2" id="KW-1185">Reference proteome</keyword>
<protein>
    <submittedName>
        <fullName evidence="1">Uncharacterized protein</fullName>
    </submittedName>
</protein>
<reference evidence="1 2" key="1">
    <citation type="journal article" date="2018" name="Science">
        <title>The opium poppy genome and morphinan production.</title>
        <authorList>
            <person name="Guo L."/>
            <person name="Winzer T."/>
            <person name="Yang X."/>
            <person name="Li Y."/>
            <person name="Ning Z."/>
            <person name="He Z."/>
            <person name="Teodor R."/>
            <person name="Lu Y."/>
            <person name="Bowser T.A."/>
            <person name="Graham I.A."/>
            <person name="Ye K."/>
        </authorList>
    </citation>
    <scope>NUCLEOTIDE SEQUENCE [LARGE SCALE GENOMIC DNA]</scope>
    <source>
        <strain evidence="2">cv. HN1</strain>
        <tissue evidence="1">Leaves</tissue>
    </source>
</reference>
<evidence type="ECO:0000313" key="2">
    <source>
        <dbReference type="Proteomes" id="UP000316621"/>
    </source>
</evidence>
<gene>
    <name evidence="1" type="ORF">C5167_031449</name>
</gene>
<organism evidence="1 2">
    <name type="scientific">Papaver somniferum</name>
    <name type="common">Opium poppy</name>
    <dbReference type="NCBI Taxonomy" id="3469"/>
    <lineage>
        <taxon>Eukaryota</taxon>
        <taxon>Viridiplantae</taxon>
        <taxon>Streptophyta</taxon>
        <taxon>Embryophyta</taxon>
        <taxon>Tracheophyta</taxon>
        <taxon>Spermatophyta</taxon>
        <taxon>Magnoliopsida</taxon>
        <taxon>Ranunculales</taxon>
        <taxon>Papaveraceae</taxon>
        <taxon>Papaveroideae</taxon>
        <taxon>Papaver</taxon>
    </lineage>
</organism>
<dbReference type="EMBL" id="CM010721">
    <property type="protein sequence ID" value="RZC68192.1"/>
    <property type="molecule type" value="Genomic_DNA"/>
</dbReference>